<proteinExistence type="predicted"/>
<dbReference type="EMBL" id="CP021112">
    <property type="protein sequence ID" value="ARP98761.1"/>
    <property type="molecule type" value="Genomic_DNA"/>
</dbReference>
<evidence type="ECO:0000313" key="2">
    <source>
        <dbReference type="Proteomes" id="UP000194137"/>
    </source>
</evidence>
<protein>
    <submittedName>
        <fullName evidence="1">Uncharacterized protein</fullName>
    </submittedName>
</protein>
<name>A0A1W6ZN18_9HYPH</name>
<organism evidence="1 2">
    <name type="scientific">Pseudorhodoplanes sinuspersici</name>
    <dbReference type="NCBI Taxonomy" id="1235591"/>
    <lineage>
        <taxon>Bacteria</taxon>
        <taxon>Pseudomonadati</taxon>
        <taxon>Pseudomonadota</taxon>
        <taxon>Alphaproteobacteria</taxon>
        <taxon>Hyphomicrobiales</taxon>
        <taxon>Pseudorhodoplanes</taxon>
    </lineage>
</organism>
<sequence length="67" mass="7372">MQLNSFQISQLRALLAGERPLAQFCDCTEGEFLCRSGLVRALPPKTGIRALVTITERGRLELARLAA</sequence>
<dbReference type="KEGG" id="psin:CAK95_06495"/>
<keyword evidence="2" id="KW-1185">Reference proteome</keyword>
<dbReference type="AlphaFoldDB" id="A0A1W6ZN18"/>
<dbReference type="RefSeq" id="WP_086087181.1">
    <property type="nucleotide sequence ID" value="NZ_CP021112.1"/>
</dbReference>
<dbReference type="Proteomes" id="UP000194137">
    <property type="component" value="Chromosome"/>
</dbReference>
<dbReference type="STRING" id="1235591.CAK95_06495"/>
<reference evidence="1 2" key="1">
    <citation type="submission" date="2017-05" db="EMBL/GenBank/DDBJ databases">
        <title>Full genome sequence of Pseudorhodoplanes sinuspersici.</title>
        <authorList>
            <person name="Dastgheib S.M.M."/>
            <person name="Shavandi M."/>
            <person name="Tirandaz H."/>
        </authorList>
    </citation>
    <scope>NUCLEOTIDE SEQUENCE [LARGE SCALE GENOMIC DNA]</scope>
    <source>
        <strain evidence="1 2">RIPI110</strain>
    </source>
</reference>
<evidence type="ECO:0000313" key="1">
    <source>
        <dbReference type="EMBL" id="ARP98761.1"/>
    </source>
</evidence>
<accession>A0A1W6ZN18</accession>
<gene>
    <name evidence="1" type="ORF">CAK95_06495</name>
</gene>